<protein>
    <submittedName>
        <fullName evidence="1">Uncharacterized protein</fullName>
    </submittedName>
</protein>
<reference evidence="1" key="1">
    <citation type="submission" date="2016-08" db="EMBL/GenBank/DDBJ databases">
        <authorList>
            <person name="Seilhamer J.J."/>
        </authorList>
    </citation>
    <scope>NUCLEOTIDE SEQUENCE</scope>
    <source>
        <strain evidence="1">86-1</strain>
    </source>
</reference>
<gene>
    <name evidence="1" type="ORF">KL86DES1_10927</name>
</gene>
<name>A0A212L0Z6_9BACT</name>
<proteinExistence type="predicted"/>
<accession>A0A212L0Z6</accession>
<evidence type="ECO:0000313" key="1">
    <source>
        <dbReference type="EMBL" id="SCM71202.1"/>
    </source>
</evidence>
<dbReference type="AlphaFoldDB" id="A0A212L0Z6"/>
<dbReference type="EMBL" id="FMJC01000001">
    <property type="protein sequence ID" value="SCM71202.1"/>
    <property type="molecule type" value="Genomic_DNA"/>
</dbReference>
<organism evidence="1">
    <name type="scientific">uncultured Desulfovibrio sp</name>
    <dbReference type="NCBI Taxonomy" id="167968"/>
    <lineage>
        <taxon>Bacteria</taxon>
        <taxon>Pseudomonadati</taxon>
        <taxon>Thermodesulfobacteriota</taxon>
        <taxon>Desulfovibrionia</taxon>
        <taxon>Desulfovibrionales</taxon>
        <taxon>Desulfovibrionaceae</taxon>
        <taxon>Desulfovibrio</taxon>
        <taxon>environmental samples</taxon>
    </lineage>
</organism>
<sequence length="83" mass="9386">MHPHENSEVRLCPSIRVQCSKPAARKPRPKSPHGFGVHGPVKPNLEVCILWALVYTASKLTIGMTPDQCRFSLQDRKDAWIRP</sequence>